<dbReference type="Gene3D" id="3.40.50.10600">
    <property type="entry name" value="SpoIIaa-like domains"/>
    <property type="match status" value="1"/>
</dbReference>
<accession>A0ABP8FZ58</accession>
<dbReference type="InterPro" id="IPR021866">
    <property type="entry name" value="SpoIIAA-like"/>
</dbReference>
<reference evidence="2" key="1">
    <citation type="journal article" date="2019" name="Int. J. Syst. Evol. Microbiol.">
        <title>The Global Catalogue of Microorganisms (GCM) 10K type strain sequencing project: providing services to taxonomists for standard genome sequencing and annotation.</title>
        <authorList>
            <consortium name="The Broad Institute Genomics Platform"/>
            <consortium name="The Broad Institute Genome Sequencing Center for Infectious Disease"/>
            <person name="Wu L."/>
            <person name="Ma J."/>
        </authorList>
    </citation>
    <scope>NUCLEOTIDE SEQUENCE [LARGE SCALE GENOMIC DNA]</scope>
    <source>
        <strain evidence="2">JCM 17917</strain>
    </source>
</reference>
<dbReference type="RefSeq" id="WP_345168841.1">
    <property type="nucleotide sequence ID" value="NZ_BAABGX010000003.1"/>
</dbReference>
<evidence type="ECO:0008006" key="3">
    <source>
        <dbReference type="Google" id="ProtNLM"/>
    </source>
</evidence>
<evidence type="ECO:0000313" key="1">
    <source>
        <dbReference type="EMBL" id="GAA4313993.1"/>
    </source>
</evidence>
<evidence type="ECO:0000313" key="2">
    <source>
        <dbReference type="Proteomes" id="UP001501844"/>
    </source>
</evidence>
<sequence>MSQFTTAHATLSWRQEDNLLTAKWCGVVYSREFQQIAQTLLDKTQEHKLYKWYLHLEEMQEIESQDESWLFTEWLEAFLSLPIQKLALIPSQYLDNHMSIEQLIKVAQTMKPLDVQFFTEEQEALLWLNEKSVIDPLAFITQN</sequence>
<name>A0ABP8FZ58_9BACT</name>
<dbReference type="Pfam" id="PF11964">
    <property type="entry name" value="SpoIIAA-like"/>
    <property type="match status" value="1"/>
</dbReference>
<dbReference type="SUPFAM" id="SSF52091">
    <property type="entry name" value="SpoIIaa-like"/>
    <property type="match status" value="1"/>
</dbReference>
<protein>
    <recommendedName>
        <fullName evidence="3">SpoIIAA-like</fullName>
    </recommendedName>
</protein>
<dbReference type="InterPro" id="IPR036513">
    <property type="entry name" value="STAS_dom_sf"/>
</dbReference>
<dbReference type="Proteomes" id="UP001501844">
    <property type="component" value="Unassembled WGS sequence"/>
</dbReference>
<organism evidence="1 2">
    <name type="scientific">Nibribacter koreensis</name>
    <dbReference type="NCBI Taxonomy" id="1084519"/>
    <lineage>
        <taxon>Bacteria</taxon>
        <taxon>Pseudomonadati</taxon>
        <taxon>Bacteroidota</taxon>
        <taxon>Cytophagia</taxon>
        <taxon>Cytophagales</taxon>
        <taxon>Hymenobacteraceae</taxon>
        <taxon>Nibribacter</taxon>
    </lineage>
</organism>
<proteinExistence type="predicted"/>
<gene>
    <name evidence="1" type="ORF">GCM10023183_34000</name>
</gene>
<dbReference type="InterPro" id="IPR038396">
    <property type="entry name" value="SpoIIAA-like_sf"/>
</dbReference>
<dbReference type="EMBL" id="BAABGX010000003">
    <property type="protein sequence ID" value="GAA4313993.1"/>
    <property type="molecule type" value="Genomic_DNA"/>
</dbReference>
<comment type="caution">
    <text evidence="1">The sequence shown here is derived from an EMBL/GenBank/DDBJ whole genome shotgun (WGS) entry which is preliminary data.</text>
</comment>
<keyword evidence="2" id="KW-1185">Reference proteome</keyword>